<keyword evidence="5 6" id="KW-0472">Membrane</keyword>
<evidence type="ECO:0000256" key="4">
    <source>
        <dbReference type="ARBA" id="ARBA00022989"/>
    </source>
</evidence>
<comment type="subcellular location">
    <subcellularLocation>
        <location evidence="1">Cell membrane</location>
        <topology evidence="1">Single-pass membrane protein</topology>
    </subcellularLocation>
</comment>
<sequence length="131" mass="14746">MDECKRPERTPEFERLRLTPMIDVTFLLLIFFLLACRFQLSEGQIEATLPKVVDDPPPVLPVLVTLRPAGGDGRGVVIEMSDRAEPILDVAELAGLLRRRIEVYRSDEVPVVIRSAGPVRWEHVVNAFNQG</sequence>
<proteinExistence type="predicted"/>
<gene>
    <name evidence="7" type="ORF">LCGC14_1449200</name>
</gene>
<dbReference type="InterPro" id="IPR003400">
    <property type="entry name" value="ExbD"/>
</dbReference>
<evidence type="ECO:0000256" key="2">
    <source>
        <dbReference type="ARBA" id="ARBA00022475"/>
    </source>
</evidence>
<comment type="caution">
    <text evidence="7">The sequence shown here is derived from an EMBL/GenBank/DDBJ whole genome shotgun (WGS) entry which is preliminary data.</text>
</comment>
<evidence type="ECO:0000313" key="7">
    <source>
        <dbReference type="EMBL" id="KKM69589.1"/>
    </source>
</evidence>
<name>A0A0F9JI91_9ZZZZ</name>
<feature type="transmembrane region" description="Helical" evidence="6">
    <location>
        <begin position="21"/>
        <end position="40"/>
    </location>
</feature>
<organism evidence="7">
    <name type="scientific">marine sediment metagenome</name>
    <dbReference type="NCBI Taxonomy" id="412755"/>
    <lineage>
        <taxon>unclassified sequences</taxon>
        <taxon>metagenomes</taxon>
        <taxon>ecological metagenomes</taxon>
    </lineage>
</organism>
<keyword evidence="3 6" id="KW-0812">Transmembrane</keyword>
<evidence type="ECO:0000256" key="3">
    <source>
        <dbReference type="ARBA" id="ARBA00022692"/>
    </source>
</evidence>
<evidence type="ECO:0000256" key="1">
    <source>
        <dbReference type="ARBA" id="ARBA00004162"/>
    </source>
</evidence>
<keyword evidence="4 6" id="KW-1133">Transmembrane helix</keyword>
<feature type="non-terminal residue" evidence="7">
    <location>
        <position position="131"/>
    </location>
</feature>
<evidence type="ECO:0008006" key="8">
    <source>
        <dbReference type="Google" id="ProtNLM"/>
    </source>
</evidence>
<dbReference type="AlphaFoldDB" id="A0A0F9JI91"/>
<keyword evidence="2" id="KW-1003">Cell membrane</keyword>
<accession>A0A0F9JI91</accession>
<dbReference type="Pfam" id="PF02472">
    <property type="entry name" value="ExbD"/>
    <property type="match status" value="1"/>
</dbReference>
<evidence type="ECO:0000256" key="5">
    <source>
        <dbReference type="ARBA" id="ARBA00023136"/>
    </source>
</evidence>
<dbReference type="GO" id="GO:0005886">
    <property type="term" value="C:plasma membrane"/>
    <property type="evidence" value="ECO:0007669"/>
    <property type="project" value="UniProtKB-SubCell"/>
</dbReference>
<evidence type="ECO:0000256" key="6">
    <source>
        <dbReference type="SAM" id="Phobius"/>
    </source>
</evidence>
<reference evidence="7" key="1">
    <citation type="journal article" date="2015" name="Nature">
        <title>Complex archaea that bridge the gap between prokaryotes and eukaryotes.</title>
        <authorList>
            <person name="Spang A."/>
            <person name="Saw J.H."/>
            <person name="Jorgensen S.L."/>
            <person name="Zaremba-Niedzwiedzka K."/>
            <person name="Martijn J."/>
            <person name="Lind A.E."/>
            <person name="van Eijk R."/>
            <person name="Schleper C."/>
            <person name="Guy L."/>
            <person name="Ettema T.J."/>
        </authorList>
    </citation>
    <scope>NUCLEOTIDE SEQUENCE</scope>
</reference>
<protein>
    <recommendedName>
        <fullName evidence="8">Biopolymer transport protein ExbD/TolR</fullName>
    </recommendedName>
</protein>
<dbReference type="GO" id="GO:0022857">
    <property type="term" value="F:transmembrane transporter activity"/>
    <property type="evidence" value="ECO:0007669"/>
    <property type="project" value="InterPro"/>
</dbReference>
<dbReference type="EMBL" id="LAZR01009962">
    <property type="protein sequence ID" value="KKM69589.1"/>
    <property type="molecule type" value="Genomic_DNA"/>
</dbReference>